<dbReference type="GO" id="GO:0006310">
    <property type="term" value="P:DNA recombination"/>
    <property type="evidence" value="ECO:0007669"/>
    <property type="project" value="UniProtKB-KW"/>
</dbReference>
<dbReference type="AlphaFoldDB" id="A0A7G8BJX0"/>
<protein>
    <submittedName>
        <fullName evidence="4">Tyrosine-type recombinase/integrase</fullName>
    </submittedName>
</protein>
<evidence type="ECO:0000313" key="5">
    <source>
        <dbReference type="Proteomes" id="UP000515312"/>
    </source>
</evidence>
<dbReference type="PROSITE" id="PS51898">
    <property type="entry name" value="TYR_RECOMBINASE"/>
    <property type="match status" value="1"/>
</dbReference>
<evidence type="ECO:0000256" key="2">
    <source>
        <dbReference type="SAM" id="MobiDB-lite"/>
    </source>
</evidence>
<dbReference type="SUPFAM" id="SSF56349">
    <property type="entry name" value="DNA breaking-rejoining enzymes"/>
    <property type="match status" value="1"/>
</dbReference>
<dbReference type="KEGG" id="adin:H7849_02235"/>
<evidence type="ECO:0000259" key="3">
    <source>
        <dbReference type="PROSITE" id="PS51898"/>
    </source>
</evidence>
<dbReference type="Proteomes" id="UP000515312">
    <property type="component" value="Chromosome"/>
</dbReference>
<feature type="region of interest" description="Disordered" evidence="2">
    <location>
        <begin position="1"/>
        <end position="21"/>
    </location>
</feature>
<feature type="domain" description="Tyr recombinase" evidence="3">
    <location>
        <begin position="1"/>
        <end position="70"/>
    </location>
</feature>
<dbReference type="EMBL" id="CP060394">
    <property type="protein sequence ID" value="QNI32840.1"/>
    <property type="molecule type" value="Genomic_DNA"/>
</dbReference>
<reference evidence="4 5" key="1">
    <citation type="submission" date="2020-08" db="EMBL/GenBank/DDBJ databases">
        <title>Edaphobacter telluris sp. nov. and Acidobacterium dinghuensis sp. nov., two acidobacteria isolated from forest soil.</title>
        <authorList>
            <person name="Fu J."/>
            <person name="Qiu L."/>
        </authorList>
    </citation>
    <scope>NUCLEOTIDE SEQUENCE [LARGE SCALE GENOMIC DNA]</scope>
    <source>
        <strain evidence="4">4Y35</strain>
    </source>
</reference>
<dbReference type="Gene3D" id="1.10.443.10">
    <property type="entry name" value="Intergrase catalytic core"/>
    <property type="match status" value="1"/>
</dbReference>
<dbReference type="InterPro" id="IPR002104">
    <property type="entry name" value="Integrase_catalytic"/>
</dbReference>
<dbReference type="GO" id="GO:0003677">
    <property type="term" value="F:DNA binding"/>
    <property type="evidence" value="ECO:0007669"/>
    <property type="project" value="InterPro"/>
</dbReference>
<gene>
    <name evidence="4" type="ORF">H7849_02235</name>
</gene>
<dbReference type="InterPro" id="IPR013762">
    <property type="entry name" value="Integrase-like_cat_sf"/>
</dbReference>
<proteinExistence type="predicted"/>
<evidence type="ECO:0000313" key="4">
    <source>
        <dbReference type="EMBL" id="QNI32840.1"/>
    </source>
</evidence>
<dbReference type="Pfam" id="PF00589">
    <property type="entry name" value="Phage_integrase"/>
    <property type="match status" value="1"/>
</dbReference>
<dbReference type="InterPro" id="IPR011010">
    <property type="entry name" value="DNA_brk_join_enz"/>
</dbReference>
<name>A0A7G8BJX0_9BACT</name>
<evidence type="ECO:0000256" key="1">
    <source>
        <dbReference type="ARBA" id="ARBA00023172"/>
    </source>
</evidence>
<keyword evidence="1" id="KW-0233">DNA recombination</keyword>
<organism evidence="4 5">
    <name type="scientific">Alloacidobacterium dinghuense</name>
    <dbReference type="NCBI Taxonomy" id="2763107"/>
    <lineage>
        <taxon>Bacteria</taxon>
        <taxon>Pseudomonadati</taxon>
        <taxon>Acidobacteriota</taxon>
        <taxon>Terriglobia</taxon>
        <taxon>Terriglobales</taxon>
        <taxon>Acidobacteriaceae</taxon>
        <taxon>Alloacidobacterium</taxon>
    </lineage>
</organism>
<sequence length="87" mass="9663">MEHMLDRGSPRRTRGQAHSAAHPLRHCFATHLLEADADLRAIQMQLGHRDLEETTIYLHLSQRHLSATASPLDALTFSAQGGPMHSS</sequence>
<accession>A0A7G8BJX0</accession>
<dbReference type="GO" id="GO:0015074">
    <property type="term" value="P:DNA integration"/>
    <property type="evidence" value="ECO:0007669"/>
    <property type="project" value="InterPro"/>
</dbReference>
<keyword evidence="5" id="KW-1185">Reference proteome</keyword>